<evidence type="ECO:0000256" key="5">
    <source>
        <dbReference type="ARBA" id="ARBA00023136"/>
    </source>
</evidence>
<evidence type="ECO:0000256" key="4">
    <source>
        <dbReference type="ARBA" id="ARBA00022989"/>
    </source>
</evidence>
<proteinExistence type="inferred from homology"/>
<dbReference type="RefSeq" id="WP_267647628.1">
    <property type="nucleotide sequence ID" value="NZ_JANHGR010000002.1"/>
</dbReference>
<dbReference type="NCBIfam" id="TIGR00494">
    <property type="entry name" value="crcB"/>
    <property type="match status" value="1"/>
</dbReference>
<dbReference type="EMBL" id="JBHUCZ010000010">
    <property type="protein sequence ID" value="MFD1568350.1"/>
    <property type="molecule type" value="Genomic_DNA"/>
</dbReference>
<evidence type="ECO:0000313" key="9">
    <source>
        <dbReference type="EMBL" id="MFD1568350.1"/>
    </source>
</evidence>
<organism evidence="9 10">
    <name type="scientific">Halolamina litorea</name>
    <dbReference type="NCBI Taxonomy" id="1515593"/>
    <lineage>
        <taxon>Archaea</taxon>
        <taxon>Methanobacteriati</taxon>
        <taxon>Methanobacteriota</taxon>
        <taxon>Stenosarchaea group</taxon>
        <taxon>Halobacteria</taxon>
        <taxon>Halobacteriales</taxon>
        <taxon>Haloferacaceae</taxon>
    </lineage>
</organism>
<dbReference type="PANTHER" id="PTHR28259">
    <property type="entry name" value="FLUORIDE EXPORT PROTEIN 1-RELATED"/>
    <property type="match status" value="1"/>
</dbReference>
<comment type="catalytic activity">
    <reaction evidence="7">
        <text>fluoride(in) = fluoride(out)</text>
        <dbReference type="Rhea" id="RHEA:76159"/>
        <dbReference type="ChEBI" id="CHEBI:17051"/>
    </reaction>
    <physiologicalReaction direction="left-to-right" evidence="7">
        <dbReference type="Rhea" id="RHEA:76160"/>
    </physiologicalReaction>
</comment>
<comment type="similarity">
    <text evidence="6 8">Belongs to the fluoride channel Fluc/FEX (TC 1.A.43) family.</text>
</comment>
<dbReference type="GO" id="GO:0062054">
    <property type="term" value="F:fluoride channel activity"/>
    <property type="evidence" value="ECO:0007669"/>
    <property type="project" value="UniProtKB-UniRule"/>
</dbReference>
<evidence type="ECO:0000256" key="7">
    <source>
        <dbReference type="ARBA" id="ARBA00035585"/>
    </source>
</evidence>
<feature type="transmembrane region" description="Helical" evidence="8">
    <location>
        <begin position="35"/>
        <end position="56"/>
    </location>
</feature>
<keyword evidence="8" id="KW-0915">Sodium</keyword>
<feature type="transmembrane region" description="Helical" evidence="8">
    <location>
        <begin position="63"/>
        <end position="82"/>
    </location>
</feature>
<dbReference type="Proteomes" id="UP001597139">
    <property type="component" value="Unassembled WGS sequence"/>
</dbReference>
<keyword evidence="8" id="KW-0407">Ion channel</keyword>
<evidence type="ECO:0000256" key="8">
    <source>
        <dbReference type="HAMAP-Rule" id="MF_00454"/>
    </source>
</evidence>
<dbReference type="HAMAP" id="MF_00454">
    <property type="entry name" value="FluC"/>
    <property type="match status" value="1"/>
</dbReference>
<reference evidence="9 10" key="1">
    <citation type="journal article" date="2019" name="Int. J. Syst. Evol. Microbiol.">
        <title>The Global Catalogue of Microorganisms (GCM) 10K type strain sequencing project: providing services to taxonomists for standard genome sequencing and annotation.</title>
        <authorList>
            <consortium name="The Broad Institute Genomics Platform"/>
            <consortium name="The Broad Institute Genome Sequencing Center for Infectious Disease"/>
            <person name="Wu L."/>
            <person name="Ma J."/>
        </authorList>
    </citation>
    <scope>NUCLEOTIDE SEQUENCE [LARGE SCALE GENOMIC DNA]</scope>
    <source>
        <strain evidence="9 10">CGMCC 1.12859</strain>
    </source>
</reference>
<feature type="transmembrane region" description="Helical" evidence="8">
    <location>
        <begin position="94"/>
        <end position="118"/>
    </location>
</feature>
<comment type="function">
    <text evidence="8">Fluoride-specific ion channel. Important for reducing fluoride concentration in the cell, thus reducing its toxicity.</text>
</comment>
<dbReference type="AlphaFoldDB" id="A0ABD6BUS5"/>
<evidence type="ECO:0000256" key="3">
    <source>
        <dbReference type="ARBA" id="ARBA00022692"/>
    </source>
</evidence>
<evidence type="ECO:0000256" key="2">
    <source>
        <dbReference type="ARBA" id="ARBA00022475"/>
    </source>
</evidence>
<name>A0ABD6BUS5_9EURY</name>
<keyword evidence="2 8" id="KW-1003">Cell membrane</keyword>
<keyword evidence="8" id="KW-0406">Ion transport</keyword>
<evidence type="ECO:0000256" key="6">
    <source>
        <dbReference type="ARBA" id="ARBA00035120"/>
    </source>
</evidence>
<dbReference type="InterPro" id="IPR003691">
    <property type="entry name" value="FluC"/>
</dbReference>
<feature type="binding site" evidence="8">
    <location>
        <position position="75"/>
    </location>
    <ligand>
        <name>Na(+)</name>
        <dbReference type="ChEBI" id="CHEBI:29101"/>
        <note>structural</note>
    </ligand>
</feature>
<comment type="activity regulation">
    <text evidence="8">Na(+) is not transported, but it plays an essential structural role and its presence is essential for fluoride channel function.</text>
</comment>
<keyword evidence="8" id="KW-0813">Transport</keyword>
<protein>
    <recommendedName>
        <fullName evidence="8">Fluoride-specific ion channel FluC</fullName>
    </recommendedName>
</protein>
<evidence type="ECO:0000313" key="10">
    <source>
        <dbReference type="Proteomes" id="UP001597139"/>
    </source>
</evidence>
<accession>A0ABD6BUS5</accession>
<keyword evidence="8" id="KW-0479">Metal-binding</keyword>
<keyword evidence="3 8" id="KW-0812">Transmembrane</keyword>
<dbReference type="GO" id="GO:0140114">
    <property type="term" value="P:cellular detoxification of fluoride"/>
    <property type="evidence" value="ECO:0007669"/>
    <property type="project" value="UniProtKB-UniRule"/>
</dbReference>
<comment type="caution">
    <text evidence="9">The sequence shown here is derived from an EMBL/GenBank/DDBJ whole genome shotgun (WGS) entry which is preliminary data.</text>
</comment>
<feature type="binding site" evidence="8">
    <location>
        <position position="72"/>
    </location>
    <ligand>
        <name>Na(+)</name>
        <dbReference type="ChEBI" id="CHEBI:29101"/>
        <note>structural</note>
    </ligand>
</feature>
<dbReference type="GO" id="GO:0005886">
    <property type="term" value="C:plasma membrane"/>
    <property type="evidence" value="ECO:0007669"/>
    <property type="project" value="UniProtKB-SubCell"/>
</dbReference>
<evidence type="ECO:0000256" key="1">
    <source>
        <dbReference type="ARBA" id="ARBA00004651"/>
    </source>
</evidence>
<sequence>MIPESPALLVGLGGALGATLRYAVGEALADRDTPFPVPTLAVNTLGTFTLGVLTFAGAGEDALLLFGTGLCGAFTTFSSFSVETVRLWDAGTRGLALAYALGTLALAGVALAAAWSLAGVV</sequence>
<dbReference type="PANTHER" id="PTHR28259:SF1">
    <property type="entry name" value="FLUORIDE EXPORT PROTEIN 1-RELATED"/>
    <property type="match status" value="1"/>
</dbReference>
<dbReference type="GO" id="GO:0046872">
    <property type="term" value="F:metal ion binding"/>
    <property type="evidence" value="ECO:0007669"/>
    <property type="project" value="UniProtKB-KW"/>
</dbReference>
<keyword evidence="4 8" id="KW-1133">Transmembrane helix</keyword>
<keyword evidence="5 8" id="KW-0472">Membrane</keyword>
<comment type="subcellular location">
    <subcellularLocation>
        <location evidence="1 8">Cell membrane</location>
        <topology evidence="1 8">Multi-pass membrane protein</topology>
    </subcellularLocation>
</comment>
<keyword evidence="10" id="KW-1185">Reference proteome</keyword>
<gene>
    <name evidence="8 9" type="primary">crcB</name>
    <name evidence="8" type="synonym">fluC</name>
    <name evidence="9" type="ORF">ACFSAU_12705</name>
</gene>
<dbReference type="Pfam" id="PF02537">
    <property type="entry name" value="CRCB"/>
    <property type="match status" value="1"/>
</dbReference>